<dbReference type="NCBIfam" id="TIGR00229">
    <property type="entry name" value="sensory_box"/>
    <property type="match status" value="1"/>
</dbReference>
<dbReference type="SUPFAM" id="SSF52172">
    <property type="entry name" value="CheY-like"/>
    <property type="match status" value="1"/>
</dbReference>
<dbReference type="InterPro" id="IPR036097">
    <property type="entry name" value="HisK_dim/P_sf"/>
</dbReference>
<dbReference type="FunFam" id="3.30.565.10:FF:000010">
    <property type="entry name" value="Sensor histidine kinase RcsC"/>
    <property type="match status" value="1"/>
</dbReference>
<keyword evidence="12" id="KW-0812">Transmembrane</keyword>
<evidence type="ECO:0000259" key="15">
    <source>
        <dbReference type="PROSITE" id="PS50112"/>
    </source>
</evidence>
<dbReference type="PRINTS" id="PR00344">
    <property type="entry name" value="BCTRLSENSOR"/>
</dbReference>
<evidence type="ECO:0000256" key="2">
    <source>
        <dbReference type="ARBA" id="ARBA00012438"/>
    </source>
</evidence>
<dbReference type="PROSITE" id="PS50110">
    <property type="entry name" value="RESPONSE_REGULATORY"/>
    <property type="match status" value="1"/>
</dbReference>
<dbReference type="SUPFAM" id="SSF47384">
    <property type="entry name" value="Homodimeric domain of signal transducing histidine kinase"/>
    <property type="match status" value="1"/>
</dbReference>
<dbReference type="InterPro" id="IPR036890">
    <property type="entry name" value="HATPase_C_sf"/>
</dbReference>
<dbReference type="InterPro" id="IPR013767">
    <property type="entry name" value="PAS_fold"/>
</dbReference>
<dbReference type="SMART" id="SM00388">
    <property type="entry name" value="HisKA"/>
    <property type="match status" value="1"/>
</dbReference>
<keyword evidence="12" id="KW-0472">Membrane</keyword>
<dbReference type="AlphaFoldDB" id="A0A6B2M041"/>
<evidence type="ECO:0000256" key="1">
    <source>
        <dbReference type="ARBA" id="ARBA00000085"/>
    </source>
</evidence>
<dbReference type="SMART" id="SM00091">
    <property type="entry name" value="PAS"/>
    <property type="match status" value="1"/>
</dbReference>
<comment type="caution">
    <text evidence="16">The sequence shown here is derived from an EMBL/GenBank/DDBJ whole genome shotgun (WGS) entry which is preliminary data.</text>
</comment>
<keyword evidence="12" id="KW-1133">Transmembrane helix</keyword>
<evidence type="ECO:0000256" key="9">
    <source>
        <dbReference type="ARBA" id="ARBA00064003"/>
    </source>
</evidence>
<evidence type="ECO:0000256" key="7">
    <source>
        <dbReference type="ARBA" id="ARBA00022840"/>
    </source>
</evidence>
<name>A0A6B2M041_9BACT</name>
<dbReference type="InterPro" id="IPR035965">
    <property type="entry name" value="PAS-like_dom_sf"/>
</dbReference>
<comment type="catalytic activity">
    <reaction evidence="1">
        <text>ATP + protein L-histidine = ADP + protein N-phospho-L-histidine.</text>
        <dbReference type="EC" id="2.7.13.3"/>
    </reaction>
</comment>
<dbReference type="Pfam" id="PF02518">
    <property type="entry name" value="HATPase_c"/>
    <property type="match status" value="1"/>
</dbReference>
<evidence type="ECO:0000259" key="14">
    <source>
        <dbReference type="PROSITE" id="PS50110"/>
    </source>
</evidence>
<feature type="transmembrane region" description="Helical" evidence="12">
    <location>
        <begin position="31"/>
        <end position="52"/>
    </location>
</feature>
<dbReference type="SMART" id="SM00387">
    <property type="entry name" value="HATPase_c"/>
    <property type="match status" value="1"/>
</dbReference>
<evidence type="ECO:0000313" key="16">
    <source>
        <dbReference type="EMBL" id="NDV61125.1"/>
    </source>
</evidence>
<dbReference type="PANTHER" id="PTHR45339">
    <property type="entry name" value="HYBRID SIGNAL TRANSDUCTION HISTIDINE KINASE J"/>
    <property type="match status" value="1"/>
</dbReference>
<dbReference type="Gene3D" id="1.10.287.130">
    <property type="match status" value="1"/>
</dbReference>
<evidence type="ECO:0000256" key="8">
    <source>
        <dbReference type="ARBA" id="ARBA00023012"/>
    </source>
</evidence>
<dbReference type="CDD" id="cd17546">
    <property type="entry name" value="REC_hyHK_CKI1_RcsC-like"/>
    <property type="match status" value="1"/>
</dbReference>
<dbReference type="Pfam" id="PF00072">
    <property type="entry name" value="Response_reg"/>
    <property type="match status" value="1"/>
</dbReference>
<dbReference type="SUPFAM" id="SSF55785">
    <property type="entry name" value="PYP-like sensor domain (PAS domain)"/>
    <property type="match status" value="1"/>
</dbReference>
<dbReference type="FunFam" id="1.10.287.130:FF:000002">
    <property type="entry name" value="Two-component osmosensing histidine kinase"/>
    <property type="match status" value="1"/>
</dbReference>
<dbReference type="InterPro" id="IPR004358">
    <property type="entry name" value="Sig_transdc_His_kin-like_C"/>
</dbReference>
<feature type="domain" description="Histidine kinase" evidence="13">
    <location>
        <begin position="219"/>
        <end position="440"/>
    </location>
</feature>
<dbReference type="EC" id="2.7.13.3" evidence="2"/>
<dbReference type="SMART" id="SM00448">
    <property type="entry name" value="REC"/>
    <property type="match status" value="1"/>
</dbReference>
<dbReference type="InterPro" id="IPR000014">
    <property type="entry name" value="PAS"/>
</dbReference>
<dbReference type="CDD" id="cd00130">
    <property type="entry name" value="PAS"/>
    <property type="match status" value="1"/>
</dbReference>
<feature type="domain" description="PAS" evidence="15">
    <location>
        <begin position="75"/>
        <end position="146"/>
    </location>
</feature>
<sequence length="589" mass="65898">MPSRKFLLILLPFLSLVAIGLYLYAGRDSEFVIYGGLILGGIFGITGCYAGYFVSNRIPEAEAELDRSGSSLRHSRQHLMFILRETPLAYIEWNLEFRVVTWNKAAEKIFGYTAKEAIGRHAMELIVPESIKEHVDEIWQRNLRDEGGQKSLNENIRKDGSLITCQWNNTIIKNPKGRILAVASLVNDVTASIKTQETMRIAMEEAQKATRAKTEFLANMSHEIRTPMNGVIGLTELLLESELDAQQRSYLEVIRSSGEMLLTIINDILDLSKIESGKLILSDRSFNIAECLQSSFALFSHNMKKKGLTGRIELDDSLPETVSGDPVRLRQIIYNLVNNAVKFTESGTVSLKAWTEPVTSVRLKLFVSVEDTGMGIAPDRLDSIFDPFSQEDTSPTRLHGGTGLGLTICKRLCSLMRGKIQIDTTSPSGSRFTFYVELQKAPNVRVKEREEQNATDSENPALVNSRSILIVEDNSVNRLVTKRILRSLGYESATVTNGLEALDYLESHPCELIFMDLQMPVMDGFTATQRIRDKYGTEPQIIALTASAVEGDRERCLAAGMDDYLPKPINRKAIESVLAKYADLLQEQK</sequence>
<proteinExistence type="predicted"/>
<protein>
    <recommendedName>
        <fullName evidence="10">Sensory/regulatory protein RpfC</fullName>
        <ecNumber evidence="2">2.7.13.3</ecNumber>
    </recommendedName>
</protein>
<keyword evidence="4" id="KW-0808">Transferase</keyword>
<reference evidence="16 17" key="1">
    <citation type="submission" date="2020-02" db="EMBL/GenBank/DDBJ databases">
        <title>Albibacoteraceae fam. nov., the first described family within the subdivision 4 Verrucomicrobia.</title>
        <authorList>
            <person name="Xi F."/>
        </authorList>
    </citation>
    <scope>NUCLEOTIDE SEQUENCE [LARGE SCALE GENOMIC DNA]</scope>
    <source>
        <strain evidence="16 17">CK1056</strain>
    </source>
</reference>
<keyword evidence="7" id="KW-0067">ATP-binding</keyword>
<feature type="transmembrane region" description="Helical" evidence="12">
    <location>
        <begin position="6"/>
        <end position="24"/>
    </location>
</feature>
<dbReference type="InterPro" id="IPR001789">
    <property type="entry name" value="Sig_transdc_resp-reg_receiver"/>
</dbReference>
<dbReference type="SUPFAM" id="SSF55874">
    <property type="entry name" value="ATPase domain of HSP90 chaperone/DNA topoisomerase II/histidine kinase"/>
    <property type="match status" value="1"/>
</dbReference>
<dbReference type="Gene3D" id="3.30.565.10">
    <property type="entry name" value="Histidine kinase-like ATPase, C-terminal domain"/>
    <property type="match status" value="1"/>
</dbReference>
<evidence type="ECO:0000256" key="4">
    <source>
        <dbReference type="ARBA" id="ARBA00022679"/>
    </source>
</evidence>
<accession>A0A6B2M041</accession>
<keyword evidence="3 11" id="KW-0597">Phosphoprotein</keyword>
<dbReference type="Pfam" id="PF00512">
    <property type="entry name" value="HisKA"/>
    <property type="match status" value="1"/>
</dbReference>
<evidence type="ECO:0000256" key="6">
    <source>
        <dbReference type="ARBA" id="ARBA00022777"/>
    </source>
</evidence>
<evidence type="ECO:0000256" key="10">
    <source>
        <dbReference type="ARBA" id="ARBA00068150"/>
    </source>
</evidence>
<dbReference type="GO" id="GO:0005524">
    <property type="term" value="F:ATP binding"/>
    <property type="evidence" value="ECO:0007669"/>
    <property type="project" value="UniProtKB-KW"/>
</dbReference>
<evidence type="ECO:0000256" key="5">
    <source>
        <dbReference type="ARBA" id="ARBA00022741"/>
    </source>
</evidence>
<evidence type="ECO:0000313" key="17">
    <source>
        <dbReference type="Proteomes" id="UP000478417"/>
    </source>
</evidence>
<dbReference type="GO" id="GO:0000155">
    <property type="term" value="F:phosphorelay sensor kinase activity"/>
    <property type="evidence" value="ECO:0007669"/>
    <property type="project" value="InterPro"/>
</dbReference>
<dbReference type="PROSITE" id="PS50109">
    <property type="entry name" value="HIS_KIN"/>
    <property type="match status" value="1"/>
</dbReference>
<evidence type="ECO:0000256" key="11">
    <source>
        <dbReference type="PROSITE-ProRule" id="PRU00169"/>
    </source>
</evidence>
<dbReference type="Pfam" id="PF00989">
    <property type="entry name" value="PAS"/>
    <property type="match status" value="1"/>
</dbReference>
<keyword evidence="5" id="KW-0547">Nucleotide-binding</keyword>
<dbReference type="InterPro" id="IPR003594">
    <property type="entry name" value="HATPase_dom"/>
</dbReference>
<feature type="domain" description="Response regulatory" evidence="14">
    <location>
        <begin position="467"/>
        <end position="582"/>
    </location>
</feature>
<evidence type="ECO:0000259" key="13">
    <source>
        <dbReference type="PROSITE" id="PS50109"/>
    </source>
</evidence>
<dbReference type="PANTHER" id="PTHR45339:SF1">
    <property type="entry name" value="HYBRID SIGNAL TRANSDUCTION HISTIDINE KINASE J"/>
    <property type="match status" value="1"/>
</dbReference>
<dbReference type="CDD" id="cd16922">
    <property type="entry name" value="HATPase_EvgS-ArcB-TorS-like"/>
    <property type="match status" value="1"/>
</dbReference>
<dbReference type="GO" id="GO:0006355">
    <property type="term" value="P:regulation of DNA-templated transcription"/>
    <property type="evidence" value="ECO:0007669"/>
    <property type="project" value="InterPro"/>
</dbReference>
<feature type="modified residue" description="4-aspartylphosphate" evidence="11">
    <location>
        <position position="516"/>
    </location>
</feature>
<evidence type="ECO:0000256" key="3">
    <source>
        <dbReference type="ARBA" id="ARBA00022553"/>
    </source>
</evidence>
<gene>
    <name evidence="16" type="ORF">G0Q06_01535</name>
</gene>
<comment type="subunit">
    <text evidence="9">At low DSF concentrations, interacts with RpfF.</text>
</comment>
<keyword evidence="8" id="KW-0902">Two-component regulatory system</keyword>
<keyword evidence="17" id="KW-1185">Reference proteome</keyword>
<dbReference type="RefSeq" id="WP_163961776.1">
    <property type="nucleotide sequence ID" value="NZ_JAAGNX010000001.1"/>
</dbReference>
<dbReference type="Proteomes" id="UP000478417">
    <property type="component" value="Unassembled WGS sequence"/>
</dbReference>
<evidence type="ECO:0000256" key="12">
    <source>
        <dbReference type="SAM" id="Phobius"/>
    </source>
</evidence>
<dbReference type="PROSITE" id="PS50112">
    <property type="entry name" value="PAS"/>
    <property type="match status" value="1"/>
</dbReference>
<dbReference type="CDD" id="cd00082">
    <property type="entry name" value="HisKA"/>
    <property type="match status" value="1"/>
</dbReference>
<dbReference type="EMBL" id="JAAGNX010000001">
    <property type="protein sequence ID" value="NDV61125.1"/>
    <property type="molecule type" value="Genomic_DNA"/>
</dbReference>
<dbReference type="InterPro" id="IPR003661">
    <property type="entry name" value="HisK_dim/P_dom"/>
</dbReference>
<keyword evidence="6" id="KW-0418">Kinase</keyword>
<dbReference type="InterPro" id="IPR011006">
    <property type="entry name" value="CheY-like_superfamily"/>
</dbReference>
<organism evidence="16 17">
    <name type="scientific">Oceanipulchritudo coccoides</name>
    <dbReference type="NCBI Taxonomy" id="2706888"/>
    <lineage>
        <taxon>Bacteria</taxon>
        <taxon>Pseudomonadati</taxon>
        <taxon>Verrucomicrobiota</taxon>
        <taxon>Opitutia</taxon>
        <taxon>Puniceicoccales</taxon>
        <taxon>Oceanipulchritudinaceae</taxon>
        <taxon>Oceanipulchritudo</taxon>
    </lineage>
</organism>
<dbReference type="Gene3D" id="3.30.450.20">
    <property type="entry name" value="PAS domain"/>
    <property type="match status" value="1"/>
</dbReference>
<dbReference type="Gene3D" id="3.40.50.2300">
    <property type="match status" value="1"/>
</dbReference>
<dbReference type="InterPro" id="IPR005467">
    <property type="entry name" value="His_kinase_dom"/>
</dbReference>